<dbReference type="EMBL" id="CM024809">
    <property type="protein sequence ID" value="KAG8006127.1"/>
    <property type="molecule type" value="Genomic_DNA"/>
</dbReference>
<name>A0ACB7EV67_NIBAL</name>
<organism evidence="1 2">
    <name type="scientific">Nibea albiflora</name>
    <name type="common">Yellow drum</name>
    <name type="synonym">Corvina albiflora</name>
    <dbReference type="NCBI Taxonomy" id="240163"/>
    <lineage>
        <taxon>Eukaryota</taxon>
        <taxon>Metazoa</taxon>
        <taxon>Chordata</taxon>
        <taxon>Craniata</taxon>
        <taxon>Vertebrata</taxon>
        <taxon>Euteleostomi</taxon>
        <taxon>Actinopterygii</taxon>
        <taxon>Neopterygii</taxon>
        <taxon>Teleostei</taxon>
        <taxon>Neoteleostei</taxon>
        <taxon>Acanthomorphata</taxon>
        <taxon>Eupercaria</taxon>
        <taxon>Sciaenidae</taxon>
        <taxon>Nibea</taxon>
    </lineage>
</organism>
<reference evidence="1" key="1">
    <citation type="submission" date="2020-04" db="EMBL/GenBank/DDBJ databases">
        <title>A chromosome-scale assembly and high-density genetic map of the yellow drum (Nibea albiflora) genome.</title>
        <authorList>
            <person name="Xu D."/>
            <person name="Zhang W."/>
            <person name="Chen R."/>
            <person name="Tan P."/>
            <person name="Wang L."/>
            <person name="Song H."/>
            <person name="Tian L."/>
            <person name="Zhu Q."/>
            <person name="Wang B."/>
        </authorList>
    </citation>
    <scope>NUCLEOTIDE SEQUENCE</scope>
    <source>
        <strain evidence="1">ZJHYS-2018</strain>
    </source>
</reference>
<keyword evidence="2" id="KW-1185">Reference proteome</keyword>
<protein>
    <submittedName>
        <fullName evidence="1">Epididymis-specific alpha-mannosidase</fullName>
    </submittedName>
</protein>
<gene>
    <name evidence="1" type="primary">MAN2B2</name>
    <name evidence="1" type="ORF">GBF38_005287</name>
</gene>
<evidence type="ECO:0000313" key="2">
    <source>
        <dbReference type="Proteomes" id="UP000805704"/>
    </source>
</evidence>
<dbReference type="Proteomes" id="UP000805704">
    <property type="component" value="Chromosome 21"/>
</dbReference>
<evidence type="ECO:0000313" key="1">
    <source>
        <dbReference type="EMBL" id="KAG8006127.1"/>
    </source>
</evidence>
<comment type="caution">
    <text evidence="1">The sequence shown here is derived from an EMBL/GenBank/DDBJ whole genome shotgun (WGS) entry which is preliminary data.</text>
</comment>
<sequence length="694" mass="79725">MFYFAEPQQAWTGFYASRNVLKGVARRASSKLHAAETLFTRYRVSFPDGPVAKDWALDKMRALRWAVSEVQHHDGITGTESPKVSDMYLRHLTQAMMGVEELLAALFLLPHSLVLPSILDSNYRGKGVHQALEQHIIVYNPLAWNTTAIINVTVNFSSAAVFDDDGQPVPAQIQRSAQSNSTHDLFIVVDLGGLQHRKYLIKFSEKKCSGRSKCAWTYEAKGVLFERRNVRDWLRTGRRLLPVLNECYKLMFDQDTNLLHSITYLEDKRRVRMTQDFWEYHANGEVKTGPISDNYIFSANGSAVRSVQGCGNGDRPREDCDGDQAVLLQESDQDYAYSITTRVPECFGSRVRCHRLEQTYTLGPLRLNTEVVLRTSSSLNNNKTLHTDDNGYQMMKRTHRKFANNTVARVSVWVNWTETLKYVEQFIRNAFLQNYFPMVRAAYIEDDLSRLVLVGDRAHGVSSQSNGQLEVMLHRRLWNDLAWNLGYNLTLNDSSVVRPTLWMMLGSISATSKLYQREAIELQHRPVVMPIDQPQRSWREKKPRASSPVPSVVLPPNLHLLSLSIPGWNYSSRHDVHLGHVHSGMDLHSEPDYDRVLLRIMHLFEEGEDPELSKPATVNLKDVLRGIGEVKVLEERSLTGTWDISSLQRWKWKTGDNLETNKEKCWSRRDENFTVTISPKEIRTFFIHFAPRNF</sequence>
<accession>A0ACB7EV67</accession>
<proteinExistence type="predicted"/>